<gene>
    <name evidence="4" type="ORF">GB883_01385</name>
</gene>
<dbReference type="EMBL" id="WHJE01000003">
    <property type="protein sequence ID" value="KAE8765905.1"/>
    <property type="molecule type" value="Genomic_DNA"/>
</dbReference>
<reference evidence="4 5" key="1">
    <citation type="submission" date="2019-10" db="EMBL/GenBank/DDBJ databases">
        <title>Georgenia wutianyii sp. nov. and Georgenia yuyongxinii sp. nov. isolated from plateau pika (Ochotona curzoniae) in the Qinghai-Tibet plateau of China.</title>
        <authorList>
            <person name="Tian Z."/>
        </authorList>
    </citation>
    <scope>NUCLEOTIDE SEQUENCE [LARGE SCALE GENOMIC DNA]</scope>
    <source>
        <strain evidence="4 5">DSM 21501</strain>
    </source>
</reference>
<evidence type="ECO:0000256" key="1">
    <source>
        <dbReference type="ARBA" id="ARBA00023125"/>
    </source>
</evidence>
<feature type="domain" description="Integrase SAM-like N-terminal" evidence="3">
    <location>
        <begin position="97"/>
        <end position="136"/>
    </location>
</feature>
<accession>A0A7J5UUD6</accession>
<dbReference type="InterPro" id="IPR011010">
    <property type="entry name" value="DNA_brk_join_enz"/>
</dbReference>
<evidence type="ECO:0000256" key="2">
    <source>
        <dbReference type="SAM" id="MobiDB-lite"/>
    </source>
</evidence>
<comment type="caution">
    <text evidence="4">The sequence shown here is derived from an EMBL/GenBank/DDBJ whole genome shotgun (WGS) entry which is preliminary data.</text>
</comment>
<dbReference type="InterPro" id="IPR010998">
    <property type="entry name" value="Integrase_recombinase_N"/>
</dbReference>
<evidence type="ECO:0000313" key="5">
    <source>
        <dbReference type="Proteomes" id="UP000451860"/>
    </source>
</evidence>
<dbReference type="GO" id="GO:0015074">
    <property type="term" value="P:DNA integration"/>
    <property type="evidence" value="ECO:0007669"/>
    <property type="project" value="InterPro"/>
</dbReference>
<feature type="region of interest" description="Disordered" evidence="2">
    <location>
        <begin position="209"/>
        <end position="234"/>
    </location>
</feature>
<name>A0A7J5UUD6_9MICO</name>
<organism evidence="4 5">
    <name type="scientific">Georgenia thermotolerans</name>
    <dbReference type="NCBI Taxonomy" id="527326"/>
    <lineage>
        <taxon>Bacteria</taxon>
        <taxon>Bacillati</taxon>
        <taxon>Actinomycetota</taxon>
        <taxon>Actinomycetes</taxon>
        <taxon>Micrococcales</taxon>
        <taxon>Bogoriellaceae</taxon>
        <taxon>Georgenia</taxon>
    </lineage>
</organism>
<dbReference type="InterPro" id="IPR004107">
    <property type="entry name" value="Integrase_SAM-like_N"/>
</dbReference>
<sequence>MQPLKPGQQGAISYRATKSGGWEARARLKLFSGAETQISRTRKTKAAARLALQDAVAEQLQAPTGSAELKSDSRVGLAARQWINELRAQSEWPNPPIRAQTIDEYERLLGNHLVPALGKRRLHELSPSVCQAWVNSIVAAGKGRKRDMVVTANQAGAVFRRVLDRAVVHDALRINPMLAVKLPQPASPVPRALTAITVYRLRRAVRDWEASRADSRGRGPPASCPPRSTSCSAPGCVSARCSRCCGRTSTSMPSGPR</sequence>
<dbReference type="GO" id="GO:0003677">
    <property type="term" value="F:DNA binding"/>
    <property type="evidence" value="ECO:0007669"/>
    <property type="project" value="UniProtKB-KW"/>
</dbReference>
<evidence type="ECO:0000259" key="3">
    <source>
        <dbReference type="Pfam" id="PF14659"/>
    </source>
</evidence>
<dbReference type="OrthoDB" id="4326943at2"/>
<dbReference type="Gene3D" id="1.10.150.130">
    <property type="match status" value="1"/>
</dbReference>
<dbReference type="Proteomes" id="UP000451860">
    <property type="component" value="Unassembled WGS sequence"/>
</dbReference>
<evidence type="ECO:0000313" key="4">
    <source>
        <dbReference type="EMBL" id="KAE8765905.1"/>
    </source>
</evidence>
<keyword evidence="5" id="KW-1185">Reference proteome</keyword>
<dbReference type="AlphaFoldDB" id="A0A7J5UUD6"/>
<dbReference type="Pfam" id="PF14659">
    <property type="entry name" value="Phage_int_SAM_3"/>
    <property type="match status" value="1"/>
</dbReference>
<protein>
    <recommendedName>
        <fullName evidence="3">Integrase SAM-like N-terminal domain-containing protein</fullName>
    </recommendedName>
</protein>
<proteinExistence type="predicted"/>
<dbReference type="SUPFAM" id="SSF56349">
    <property type="entry name" value="DNA breaking-rejoining enzymes"/>
    <property type="match status" value="1"/>
</dbReference>
<keyword evidence="1" id="KW-0238">DNA-binding</keyword>
<dbReference type="RefSeq" id="WP_152202353.1">
    <property type="nucleotide sequence ID" value="NZ_VUKF01000013.1"/>
</dbReference>